<feature type="transmembrane region" description="Helical" evidence="1">
    <location>
        <begin position="9"/>
        <end position="30"/>
    </location>
</feature>
<keyword evidence="1" id="KW-0812">Transmembrane</keyword>
<keyword evidence="1" id="KW-1133">Transmembrane helix</keyword>
<accession>A0A8B7Y8K6</accession>
<organism evidence="2 3">
    <name type="scientific">Acanthaster planci</name>
    <name type="common">Crown-of-thorns starfish</name>
    <dbReference type="NCBI Taxonomy" id="133434"/>
    <lineage>
        <taxon>Eukaryota</taxon>
        <taxon>Metazoa</taxon>
        <taxon>Echinodermata</taxon>
        <taxon>Eleutherozoa</taxon>
        <taxon>Asterozoa</taxon>
        <taxon>Asteroidea</taxon>
        <taxon>Valvatacea</taxon>
        <taxon>Valvatida</taxon>
        <taxon>Acanthasteridae</taxon>
        <taxon>Acanthaster</taxon>
    </lineage>
</organism>
<feature type="transmembrane region" description="Helical" evidence="1">
    <location>
        <begin position="179"/>
        <end position="199"/>
    </location>
</feature>
<evidence type="ECO:0000313" key="3">
    <source>
        <dbReference type="RefSeq" id="XP_022088690.1"/>
    </source>
</evidence>
<keyword evidence="2" id="KW-1185">Reference proteome</keyword>
<dbReference type="RefSeq" id="XP_022088690.1">
    <property type="nucleotide sequence ID" value="XM_022232998.1"/>
</dbReference>
<name>A0A8B7Y8K6_ACAPL</name>
<evidence type="ECO:0000256" key="1">
    <source>
        <dbReference type="SAM" id="Phobius"/>
    </source>
</evidence>
<reference evidence="3" key="1">
    <citation type="submission" date="2025-08" db="UniProtKB">
        <authorList>
            <consortium name="RefSeq"/>
        </authorList>
    </citation>
    <scope>IDENTIFICATION</scope>
</reference>
<feature type="transmembrane region" description="Helical" evidence="1">
    <location>
        <begin position="119"/>
        <end position="137"/>
    </location>
</feature>
<gene>
    <name evidence="3" type="primary">LOC110978201</name>
</gene>
<dbReference type="KEGG" id="aplc:110978201"/>
<sequence>MYSVKFKILNLFVVIMVGYIGLYLLSWVFVESFPGPSKYLPAFLPLRLPDSVSMDGCCIITNEEFLIQPEPSSVLADILRPLNSVSAGIPSLDQVITNLDFMFDAIIHGFYHMPASVAFVSWYIVPATIFGFTNWMVSLRRHRLTKHQLSYVRARSSVRYHPRYRPVPARQKPLTFRRWVVYLGIYLISGVPLGVWWTYGSSLQLQTLMSQSGAWTMPWLACHLSALPQRIISTAGMHRLSLQSLPIWQSLACLAATTSFFCGIIMSRSRRKKRKIHRFPVSYWRRNQVRVPINPTRCYASVFVHRILMYCSVLLRLCSASVSTSWSQLPGILRTSLDMTKDGLTYGLQYKSKILPFQRPMRWIPLTFSGLRRKLVYWRSCEEIKEDGTQTPTWMMTAKNWPAILLSLLRRQIGVSPISLWRSCWVILGSRIVRMVYLF</sequence>
<dbReference type="GeneID" id="110978201"/>
<dbReference type="AlphaFoldDB" id="A0A8B7Y8K6"/>
<dbReference type="Proteomes" id="UP000694845">
    <property type="component" value="Unplaced"/>
</dbReference>
<protein>
    <submittedName>
        <fullName evidence="3">Uncharacterized protein LOC110978201</fullName>
    </submittedName>
</protein>
<proteinExistence type="predicted"/>
<feature type="transmembrane region" description="Helical" evidence="1">
    <location>
        <begin position="247"/>
        <end position="266"/>
    </location>
</feature>
<keyword evidence="1" id="KW-0472">Membrane</keyword>
<evidence type="ECO:0000313" key="2">
    <source>
        <dbReference type="Proteomes" id="UP000694845"/>
    </source>
</evidence>